<sequence length="76" mass="8227">MMLAWSAGIRKGSGIAHQRGAMSSGVKKVIVIGVVVLVLFFLISQPTHSAEMVHRVLGWLKDGADAIVTFFKQVFS</sequence>
<accession>A0A419HW01</accession>
<reference evidence="1 2" key="1">
    <citation type="submission" date="2018-09" db="EMBL/GenBank/DDBJ databases">
        <title>YIM PH 21725 draft genome.</title>
        <authorList>
            <person name="Miao C."/>
        </authorList>
    </citation>
    <scope>NUCLEOTIDE SEQUENCE [LARGE SCALE GENOMIC DNA]</scope>
    <source>
        <strain evidence="2">YIM PH21725</strain>
    </source>
</reference>
<name>A0A419HW01_9PSEU</name>
<dbReference type="AlphaFoldDB" id="A0A419HW01"/>
<keyword evidence="2" id="KW-1185">Reference proteome</keyword>
<dbReference type="Proteomes" id="UP000285112">
    <property type="component" value="Unassembled WGS sequence"/>
</dbReference>
<gene>
    <name evidence="1" type="ORF">D5S19_24075</name>
</gene>
<dbReference type="EMBL" id="QZFV01000110">
    <property type="protein sequence ID" value="RJQ81129.1"/>
    <property type="molecule type" value="Genomic_DNA"/>
</dbReference>
<protein>
    <submittedName>
        <fullName evidence="1">Uncharacterized protein</fullName>
    </submittedName>
</protein>
<organism evidence="1 2">
    <name type="scientific">Amycolatopsis panacis</name>
    <dbReference type="NCBI Taxonomy" id="2340917"/>
    <lineage>
        <taxon>Bacteria</taxon>
        <taxon>Bacillati</taxon>
        <taxon>Actinomycetota</taxon>
        <taxon>Actinomycetes</taxon>
        <taxon>Pseudonocardiales</taxon>
        <taxon>Pseudonocardiaceae</taxon>
        <taxon>Amycolatopsis</taxon>
    </lineage>
</organism>
<comment type="caution">
    <text evidence="1">The sequence shown here is derived from an EMBL/GenBank/DDBJ whole genome shotgun (WGS) entry which is preliminary data.</text>
</comment>
<evidence type="ECO:0000313" key="2">
    <source>
        <dbReference type="Proteomes" id="UP000285112"/>
    </source>
</evidence>
<evidence type="ECO:0000313" key="1">
    <source>
        <dbReference type="EMBL" id="RJQ81129.1"/>
    </source>
</evidence>
<proteinExistence type="predicted"/>